<keyword evidence="2" id="KW-0732">Signal</keyword>
<keyword evidence="1" id="KW-1133">Transmembrane helix</keyword>
<feature type="chain" id="PRO_5040117471" evidence="2">
    <location>
        <begin position="25"/>
        <end position="99"/>
    </location>
</feature>
<comment type="caution">
    <text evidence="3">The sequence shown here is derived from an EMBL/GenBank/DDBJ whole genome shotgun (WGS) entry which is preliminary data.</text>
</comment>
<evidence type="ECO:0000313" key="4">
    <source>
        <dbReference type="Proteomes" id="UP001152320"/>
    </source>
</evidence>
<evidence type="ECO:0000313" key="3">
    <source>
        <dbReference type="EMBL" id="KAJ8031380.1"/>
    </source>
</evidence>
<reference evidence="3" key="1">
    <citation type="submission" date="2021-10" db="EMBL/GenBank/DDBJ databases">
        <title>Tropical sea cucumber genome reveals ecological adaptation and Cuvierian tubules defense mechanism.</title>
        <authorList>
            <person name="Chen T."/>
        </authorList>
    </citation>
    <scope>NUCLEOTIDE SEQUENCE</scope>
    <source>
        <strain evidence="3">Nanhai2018</strain>
        <tissue evidence="3">Muscle</tissue>
    </source>
</reference>
<sequence>MNSHYSSWSMLILVITILLSTASSQNTTEANTETKVKYLLREEKAAIFAAFIGLVVAVVGFGIYFYEMYVRQYRDRYQYMNRVGSQKDRSDQSVSDWAR</sequence>
<feature type="signal peptide" evidence="2">
    <location>
        <begin position="1"/>
        <end position="24"/>
    </location>
</feature>
<name>A0A9Q1H3Q3_HOLLE</name>
<keyword evidence="1" id="KW-0812">Transmembrane</keyword>
<evidence type="ECO:0000256" key="2">
    <source>
        <dbReference type="SAM" id="SignalP"/>
    </source>
</evidence>
<gene>
    <name evidence="3" type="ORF">HOLleu_24555</name>
</gene>
<proteinExistence type="predicted"/>
<dbReference type="Proteomes" id="UP001152320">
    <property type="component" value="Chromosome 12"/>
</dbReference>
<dbReference type="AlphaFoldDB" id="A0A9Q1H3Q3"/>
<keyword evidence="4" id="KW-1185">Reference proteome</keyword>
<feature type="transmembrane region" description="Helical" evidence="1">
    <location>
        <begin position="46"/>
        <end position="66"/>
    </location>
</feature>
<keyword evidence="1" id="KW-0472">Membrane</keyword>
<organism evidence="3 4">
    <name type="scientific">Holothuria leucospilota</name>
    <name type="common">Black long sea cucumber</name>
    <name type="synonym">Mertensiothuria leucospilota</name>
    <dbReference type="NCBI Taxonomy" id="206669"/>
    <lineage>
        <taxon>Eukaryota</taxon>
        <taxon>Metazoa</taxon>
        <taxon>Echinodermata</taxon>
        <taxon>Eleutherozoa</taxon>
        <taxon>Echinozoa</taxon>
        <taxon>Holothuroidea</taxon>
        <taxon>Aspidochirotacea</taxon>
        <taxon>Aspidochirotida</taxon>
        <taxon>Holothuriidae</taxon>
        <taxon>Holothuria</taxon>
    </lineage>
</organism>
<dbReference type="EMBL" id="JAIZAY010000012">
    <property type="protein sequence ID" value="KAJ8031380.1"/>
    <property type="molecule type" value="Genomic_DNA"/>
</dbReference>
<accession>A0A9Q1H3Q3</accession>
<protein>
    <submittedName>
        <fullName evidence="3">Uncharacterized protein</fullName>
    </submittedName>
</protein>
<evidence type="ECO:0000256" key="1">
    <source>
        <dbReference type="SAM" id="Phobius"/>
    </source>
</evidence>